<dbReference type="VEuPathDB" id="FungiDB:SPPG_04332"/>
<dbReference type="SUPFAM" id="SSF54843">
    <property type="entry name" value="Ribosomal protein L22"/>
    <property type="match status" value="1"/>
</dbReference>
<dbReference type="Gene3D" id="3.90.470.10">
    <property type="entry name" value="Ribosomal protein L22/L17"/>
    <property type="match status" value="1"/>
</dbReference>
<protein>
    <recommendedName>
        <fullName evidence="8">Ribosomal protein L22</fullName>
    </recommendedName>
</protein>
<dbReference type="Pfam" id="PF00237">
    <property type="entry name" value="Ribosomal_L22"/>
    <property type="match status" value="1"/>
</dbReference>
<dbReference type="GO" id="GO:0006412">
    <property type="term" value="P:translation"/>
    <property type="evidence" value="ECO:0007669"/>
    <property type="project" value="InterPro"/>
</dbReference>
<accession>A0A0L0HIH1</accession>
<dbReference type="InParanoid" id="A0A0L0HIH1"/>
<keyword evidence="3 4" id="KW-0687">Ribonucleoprotein</keyword>
<feature type="region of interest" description="Disordered" evidence="5">
    <location>
        <begin position="22"/>
        <end position="50"/>
    </location>
</feature>
<feature type="compositionally biased region" description="Low complexity" evidence="5">
    <location>
        <begin position="25"/>
        <end position="47"/>
    </location>
</feature>
<evidence type="ECO:0000313" key="6">
    <source>
        <dbReference type="EMBL" id="KND01241.1"/>
    </source>
</evidence>
<evidence type="ECO:0008006" key="8">
    <source>
        <dbReference type="Google" id="ProtNLM"/>
    </source>
</evidence>
<sequence>MLRRIGRVQPALVVRNATSARALQTSVPSPSDVTSTSTPPTTASKAPQSFRPSVYPRIRDLLRDGAYESPQTLQQTTDQLEGIRRAQEAVAQGRYAVLQPNSTSKRPKKPHQAFLARLREDGGDKIVSFRKNFLHTEYTRFVTLCDQVKGLTLDQALLQIRWLRKPITKKMEEALKEAIVKAKEQGLDLKKTFVADAYVKENAAILQSQLVKRYLRGRGRYGATPHPVTALLEITLQEREKPFSIRDSDPLEWLRERLRDRQRPFVKSAEEVYNDVRSKRPIKQVFC</sequence>
<dbReference type="GO" id="GO:0005840">
    <property type="term" value="C:ribosome"/>
    <property type="evidence" value="ECO:0007669"/>
    <property type="project" value="UniProtKB-KW"/>
</dbReference>
<organism evidence="6 7">
    <name type="scientific">Spizellomyces punctatus (strain DAOM BR117)</name>
    <dbReference type="NCBI Taxonomy" id="645134"/>
    <lineage>
        <taxon>Eukaryota</taxon>
        <taxon>Fungi</taxon>
        <taxon>Fungi incertae sedis</taxon>
        <taxon>Chytridiomycota</taxon>
        <taxon>Chytridiomycota incertae sedis</taxon>
        <taxon>Chytridiomycetes</taxon>
        <taxon>Spizellomycetales</taxon>
        <taxon>Spizellomycetaceae</taxon>
        <taxon>Spizellomyces</taxon>
    </lineage>
</organism>
<evidence type="ECO:0000256" key="4">
    <source>
        <dbReference type="RuleBase" id="RU004005"/>
    </source>
</evidence>
<dbReference type="OrthoDB" id="416470at2759"/>
<comment type="similarity">
    <text evidence="1 4">Belongs to the universal ribosomal protein uL22 family.</text>
</comment>
<dbReference type="AlphaFoldDB" id="A0A0L0HIH1"/>
<reference evidence="6 7" key="1">
    <citation type="submission" date="2009-08" db="EMBL/GenBank/DDBJ databases">
        <title>The Genome Sequence of Spizellomyces punctatus strain DAOM BR117.</title>
        <authorList>
            <consortium name="The Broad Institute Genome Sequencing Platform"/>
            <person name="Russ C."/>
            <person name="Cuomo C."/>
            <person name="Shea T."/>
            <person name="Young S.K."/>
            <person name="Zeng Q."/>
            <person name="Koehrsen M."/>
            <person name="Haas B."/>
            <person name="Borodovsky M."/>
            <person name="Guigo R."/>
            <person name="Alvarado L."/>
            <person name="Berlin A."/>
            <person name="Bochicchio J."/>
            <person name="Borenstein D."/>
            <person name="Chapman S."/>
            <person name="Chen Z."/>
            <person name="Engels R."/>
            <person name="Freedman E."/>
            <person name="Gellesch M."/>
            <person name="Goldberg J."/>
            <person name="Griggs A."/>
            <person name="Gujja S."/>
            <person name="Heiman D."/>
            <person name="Hepburn T."/>
            <person name="Howarth C."/>
            <person name="Jen D."/>
            <person name="Larson L."/>
            <person name="Lewis B."/>
            <person name="Mehta T."/>
            <person name="Park D."/>
            <person name="Pearson M."/>
            <person name="Roberts A."/>
            <person name="Saif S."/>
            <person name="Shenoy N."/>
            <person name="Sisk P."/>
            <person name="Stolte C."/>
            <person name="Sykes S."/>
            <person name="Thomson T."/>
            <person name="Walk T."/>
            <person name="White J."/>
            <person name="Yandava C."/>
            <person name="Burger G."/>
            <person name="Gray M.W."/>
            <person name="Holland P.W.H."/>
            <person name="King N."/>
            <person name="Lang F.B.F."/>
            <person name="Roger A.J."/>
            <person name="Ruiz-Trillo I."/>
            <person name="Lander E."/>
            <person name="Nusbaum C."/>
        </authorList>
    </citation>
    <scope>NUCLEOTIDE SEQUENCE [LARGE SCALE GENOMIC DNA]</scope>
    <source>
        <strain evidence="6 7">DAOM BR117</strain>
    </source>
</reference>
<evidence type="ECO:0000256" key="3">
    <source>
        <dbReference type="ARBA" id="ARBA00023274"/>
    </source>
</evidence>
<dbReference type="EMBL" id="KQ257455">
    <property type="protein sequence ID" value="KND01241.1"/>
    <property type="molecule type" value="Genomic_DNA"/>
</dbReference>
<dbReference type="GeneID" id="27687787"/>
<keyword evidence="7" id="KW-1185">Reference proteome</keyword>
<keyword evidence="2 4" id="KW-0689">Ribosomal protein</keyword>
<evidence type="ECO:0000313" key="7">
    <source>
        <dbReference type="Proteomes" id="UP000053201"/>
    </source>
</evidence>
<gene>
    <name evidence="6" type="ORF">SPPG_04332</name>
</gene>
<dbReference type="GO" id="GO:0003735">
    <property type="term" value="F:structural constituent of ribosome"/>
    <property type="evidence" value="ECO:0007669"/>
    <property type="project" value="InterPro"/>
</dbReference>
<proteinExistence type="inferred from homology"/>
<dbReference type="GO" id="GO:1990904">
    <property type="term" value="C:ribonucleoprotein complex"/>
    <property type="evidence" value="ECO:0007669"/>
    <property type="project" value="UniProtKB-KW"/>
</dbReference>
<evidence type="ECO:0000256" key="5">
    <source>
        <dbReference type="SAM" id="MobiDB-lite"/>
    </source>
</evidence>
<dbReference type="Proteomes" id="UP000053201">
    <property type="component" value="Unassembled WGS sequence"/>
</dbReference>
<dbReference type="RefSeq" id="XP_016609280.1">
    <property type="nucleotide sequence ID" value="XM_016752573.1"/>
</dbReference>
<evidence type="ECO:0000256" key="1">
    <source>
        <dbReference type="ARBA" id="ARBA00009451"/>
    </source>
</evidence>
<evidence type="ECO:0000256" key="2">
    <source>
        <dbReference type="ARBA" id="ARBA00022980"/>
    </source>
</evidence>
<dbReference type="InterPro" id="IPR036394">
    <property type="entry name" value="Ribosomal_uL22_sf"/>
</dbReference>
<dbReference type="InterPro" id="IPR001063">
    <property type="entry name" value="Ribosomal_uL22"/>
</dbReference>
<name>A0A0L0HIH1_SPIPD</name>